<sequence>MPSFAAPDLAGIDPRFALALHIGIAALVLAIALGLAAWLREPRRDGLGVYESGAPPGPARLAPVTASYVLIAVCFMIFDVEAALLFAWAGAAREVGRPGLVAATVFVVLLLAALAYLWADGALDTGPDRHKKRRTP</sequence>
<dbReference type="AlphaFoldDB" id="A0A7C9GRR8"/>
<keyword evidence="7" id="KW-0520">NAD</keyword>
<evidence type="ECO:0000256" key="5">
    <source>
        <dbReference type="ARBA" id="ARBA00022989"/>
    </source>
</evidence>
<dbReference type="GO" id="GO:0008137">
    <property type="term" value="F:NADH dehydrogenase (ubiquinone) activity"/>
    <property type="evidence" value="ECO:0007669"/>
    <property type="project" value="InterPro"/>
</dbReference>
<evidence type="ECO:0000256" key="8">
    <source>
        <dbReference type="SAM" id="Phobius"/>
    </source>
</evidence>
<evidence type="ECO:0000256" key="4">
    <source>
        <dbReference type="ARBA" id="ARBA00022692"/>
    </source>
</evidence>
<accession>A0A7C9GRR8</accession>
<keyword evidence="5 8" id="KW-1133">Transmembrane helix</keyword>
<dbReference type="GO" id="GO:0048038">
    <property type="term" value="F:quinone binding"/>
    <property type="evidence" value="ECO:0007669"/>
    <property type="project" value="UniProtKB-KW"/>
</dbReference>
<dbReference type="OrthoDB" id="9791970at2"/>
<comment type="subcellular location">
    <subcellularLocation>
        <location evidence="7">Cell membrane</location>
        <topology evidence="7">Multi-pass membrane protein</topology>
    </subcellularLocation>
    <subcellularLocation>
        <location evidence="1">Membrane</location>
    </subcellularLocation>
</comment>
<dbReference type="InterPro" id="IPR000440">
    <property type="entry name" value="NADH_UbQ/plastoQ_OxRdtase_su3"/>
</dbReference>
<dbReference type="Pfam" id="PF00507">
    <property type="entry name" value="Oxidored_q4"/>
    <property type="match status" value="1"/>
</dbReference>
<keyword evidence="3" id="KW-0813">Transport</keyword>
<dbReference type="GO" id="GO:0005886">
    <property type="term" value="C:plasma membrane"/>
    <property type="evidence" value="ECO:0007669"/>
    <property type="project" value="UniProtKB-SubCell"/>
</dbReference>
<proteinExistence type="inferred from homology"/>
<gene>
    <name evidence="9" type="ORF">F3168_15670</name>
</gene>
<evidence type="ECO:0000256" key="3">
    <source>
        <dbReference type="ARBA" id="ARBA00022448"/>
    </source>
</evidence>
<feature type="transmembrane region" description="Helical" evidence="8">
    <location>
        <begin position="100"/>
        <end position="119"/>
    </location>
</feature>
<protein>
    <recommendedName>
        <fullName evidence="7">NADH-quinone oxidoreductase subunit</fullName>
        <ecNumber evidence="7">7.1.1.-</ecNumber>
    </recommendedName>
</protein>
<keyword evidence="10" id="KW-1185">Reference proteome</keyword>
<dbReference type="InterPro" id="IPR038430">
    <property type="entry name" value="NDAH_ubi_oxred_su3_sf"/>
</dbReference>
<evidence type="ECO:0000313" key="9">
    <source>
        <dbReference type="EMBL" id="MQT18690.1"/>
    </source>
</evidence>
<organism evidence="9 10">
    <name type="scientific">Sandarakinorhabdus fusca</name>
    <dbReference type="NCBI Taxonomy" id="1439888"/>
    <lineage>
        <taxon>Bacteria</taxon>
        <taxon>Pseudomonadati</taxon>
        <taxon>Pseudomonadota</taxon>
        <taxon>Alphaproteobacteria</taxon>
        <taxon>Sphingomonadales</taxon>
        <taxon>Sphingosinicellaceae</taxon>
        <taxon>Sandarakinorhabdus</taxon>
    </lineage>
</organism>
<comment type="function">
    <text evidence="7">NDH-1 shuttles electrons from NADH, via FMN and iron-sulfur (Fe-S) centers, to quinones in the respiratory chain.</text>
</comment>
<keyword evidence="6 8" id="KW-0472">Membrane</keyword>
<evidence type="ECO:0000256" key="2">
    <source>
        <dbReference type="ARBA" id="ARBA00008472"/>
    </source>
</evidence>
<dbReference type="EC" id="7.1.1.-" evidence="7"/>
<name>A0A7C9GRR8_9SPHN</name>
<evidence type="ECO:0000313" key="10">
    <source>
        <dbReference type="Proteomes" id="UP000481327"/>
    </source>
</evidence>
<keyword evidence="7" id="KW-0874">Quinone</keyword>
<reference evidence="9 10" key="1">
    <citation type="submission" date="2019-09" db="EMBL/GenBank/DDBJ databases">
        <title>Polymorphobacter sp. isolated from a lake in China.</title>
        <authorList>
            <person name="Liu Z."/>
        </authorList>
    </citation>
    <scope>NUCLEOTIDE SEQUENCE [LARGE SCALE GENOMIC DNA]</scope>
    <source>
        <strain evidence="9 10">D40P</strain>
    </source>
</reference>
<dbReference type="GO" id="GO:0030964">
    <property type="term" value="C:NADH dehydrogenase complex"/>
    <property type="evidence" value="ECO:0007669"/>
    <property type="project" value="TreeGrafter"/>
</dbReference>
<comment type="similarity">
    <text evidence="2 7">Belongs to the complex I subunit 3 family.</text>
</comment>
<evidence type="ECO:0000256" key="1">
    <source>
        <dbReference type="ARBA" id="ARBA00004370"/>
    </source>
</evidence>
<dbReference type="Gene3D" id="1.20.58.1610">
    <property type="entry name" value="NADH:ubiquinone/plastoquinone oxidoreductase, chain 3"/>
    <property type="match status" value="1"/>
</dbReference>
<dbReference type="EMBL" id="WIOL01000009">
    <property type="protein sequence ID" value="MQT18690.1"/>
    <property type="molecule type" value="Genomic_DNA"/>
</dbReference>
<dbReference type="RefSeq" id="WP_152579160.1">
    <property type="nucleotide sequence ID" value="NZ_JAATJI010000001.1"/>
</dbReference>
<comment type="catalytic activity">
    <reaction evidence="7">
        <text>a quinone + NADH + 5 H(+)(in) = a quinol + NAD(+) + 4 H(+)(out)</text>
        <dbReference type="Rhea" id="RHEA:57888"/>
        <dbReference type="ChEBI" id="CHEBI:15378"/>
        <dbReference type="ChEBI" id="CHEBI:24646"/>
        <dbReference type="ChEBI" id="CHEBI:57540"/>
        <dbReference type="ChEBI" id="CHEBI:57945"/>
        <dbReference type="ChEBI" id="CHEBI:132124"/>
    </reaction>
</comment>
<keyword evidence="4 7" id="KW-0812">Transmembrane</keyword>
<feature type="transmembrane region" description="Helical" evidence="8">
    <location>
        <begin position="16"/>
        <end position="39"/>
    </location>
</feature>
<feature type="transmembrane region" description="Helical" evidence="8">
    <location>
        <begin position="66"/>
        <end position="88"/>
    </location>
</feature>
<dbReference type="PANTHER" id="PTHR11058">
    <property type="entry name" value="NADH-UBIQUINONE OXIDOREDUCTASE CHAIN 3"/>
    <property type="match status" value="1"/>
</dbReference>
<comment type="caution">
    <text evidence="9">The sequence shown here is derived from an EMBL/GenBank/DDBJ whole genome shotgun (WGS) entry which is preliminary data.</text>
</comment>
<dbReference type="Proteomes" id="UP000481327">
    <property type="component" value="Unassembled WGS sequence"/>
</dbReference>
<dbReference type="PANTHER" id="PTHR11058:SF21">
    <property type="entry name" value="NADH-QUINONE OXIDOREDUCTASE SUBUNIT A"/>
    <property type="match status" value="1"/>
</dbReference>
<evidence type="ECO:0000256" key="6">
    <source>
        <dbReference type="ARBA" id="ARBA00023136"/>
    </source>
</evidence>
<evidence type="ECO:0000256" key="7">
    <source>
        <dbReference type="RuleBase" id="RU003639"/>
    </source>
</evidence>